<dbReference type="PROSITE" id="PS51257">
    <property type="entry name" value="PROKAR_LIPOPROTEIN"/>
    <property type="match status" value="1"/>
</dbReference>
<evidence type="ECO:0000313" key="4">
    <source>
        <dbReference type="Proteomes" id="UP000242818"/>
    </source>
</evidence>
<name>A0A1C4BI27_9BACT</name>
<evidence type="ECO:0000259" key="2">
    <source>
        <dbReference type="Pfam" id="PF14292"/>
    </source>
</evidence>
<dbReference type="RefSeq" id="WP_089709981.1">
    <property type="nucleotide sequence ID" value="NZ_FMAR01000003.1"/>
</dbReference>
<dbReference type="Pfam" id="PF14292">
    <property type="entry name" value="SusE"/>
    <property type="match status" value="1"/>
</dbReference>
<feature type="domain" description="SusE outer membrane protein" evidence="2">
    <location>
        <begin position="31"/>
        <end position="128"/>
    </location>
</feature>
<feature type="signal peptide" evidence="1">
    <location>
        <begin position="1"/>
        <end position="21"/>
    </location>
</feature>
<dbReference type="OrthoDB" id="975117at2"/>
<dbReference type="Gene3D" id="2.60.40.3620">
    <property type="match status" value="2"/>
</dbReference>
<keyword evidence="1" id="KW-0732">Signal</keyword>
<proteinExistence type="predicted"/>
<protein>
    <submittedName>
        <fullName evidence="3">SusE outer membrane protein</fullName>
    </submittedName>
</protein>
<evidence type="ECO:0000313" key="3">
    <source>
        <dbReference type="EMBL" id="SCC06490.1"/>
    </source>
</evidence>
<dbReference type="CDD" id="cd12967">
    <property type="entry name" value="CBM_SusE-F_like_u1"/>
    <property type="match status" value="1"/>
</dbReference>
<organism evidence="3 4">
    <name type="scientific">Chitinophaga costaii</name>
    <dbReference type="NCBI Taxonomy" id="1335309"/>
    <lineage>
        <taxon>Bacteria</taxon>
        <taxon>Pseudomonadati</taxon>
        <taxon>Bacteroidota</taxon>
        <taxon>Chitinophagia</taxon>
        <taxon>Chitinophagales</taxon>
        <taxon>Chitinophagaceae</taxon>
        <taxon>Chitinophaga</taxon>
    </lineage>
</organism>
<sequence length="354" mass="37252">MLTIFNKQSLLALGLAAAVMAGCKKDAGQVATPGTQPTLTVSNTQELVLTDASQDSVIEKFSWTPTSFGYNAVITYELQFDKKGNGFASPQTVSVSGGSATMTVQALNSVAAALGLTFGATNDLVLRLHAYVGTTTLLTGAANYSDSVTLQVNPYKVLPKYPMVYLPGNYTSAYGLPTWDPGTAPALASPASNNNYQGFLYFTDNSEFKVNVARNWDQANYGGDNSSLSSSGANLKLASAGLYYITANLDALTWTHTPVTSFSLYGAATGNADKDLTATGATKSTWSATVSLSAGTFNMRVNHANTLNYGDTNADNILDPASASNGIVITEAGTYNVTLDLTNPGNYIYTLEKQ</sequence>
<dbReference type="EMBL" id="FMAR01000003">
    <property type="protein sequence ID" value="SCC06490.1"/>
    <property type="molecule type" value="Genomic_DNA"/>
</dbReference>
<evidence type="ECO:0000256" key="1">
    <source>
        <dbReference type="SAM" id="SignalP"/>
    </source>
</evidence>
<dbReference type="Proteomes" id="UP000242818">
    <property type="component" value="Unassembled WGS sequence"/>
</dbReference>
<dbReference type="InterPro" id="IPR025970">
    <property type="entry name" value="SusE"/>
</dbReference>
<dbReference type="STRING" id="1335309.GA0116948_103106"/>
<keyword evidence="4" id="KW-1185">Reference proteome</keyword>
<accession>A0A1C4BI27</accession>
<reference evidence="3 4" key="1">
    <citation type="submission" date="2016-08" db="EMBL/GenBank/DDBJ databases">
        <authorList>
            <person name="Seilhamer J.J."/>
        </authorList>
    </citation>
    <scope>NUCLEOTIDE SEQUENCE [LARGE SCALE GENOMIC DNA]</scope>
    <source>
        <strain evidence="3 4">A37T2</strain>
    </source>
</reference>
<gene>
    <name evidence="3" type="ORF">GA0116948_103106</name>
</gene>
<dbReference type="AlphaFoldDB" id="A0A1C4BI27"/>
<feature type="chain" id="PRO_5008689334" evidence="1">
    <location>
        <begin position="22"/>
        <end position="354"/>
    </location>
</feature>